<dbReference type="EMBL" id="BLZR01000001">
    <property type="protein sequence ID" value="GFP77976.1"/>
    <property type="molecule type" value="Genomic_DNA"/>
</dbReference>
<proteinExistence type="predicted"/>
<reference evidence="1 2" key="1">
    <citation type="submission" date="2020-07" db="EMBL/GenBank/DDBJ databases">
        <title>A new beta-1,3-glucan-decomposing anaerobic bacterium isolated from anoxic soil subjected to biological soil disinfestation.</title>
        <authorList>
            <person name="Ueki A."/>
            <person name="Tonouchi A."/>
        </authorList>
    </citation>
    <scope>NUCLEOTIDE SEQUENCE [LARGE SCALE GENOMIC DNA]</scope>
    <source>
        <strain evidence="1 2">TW1</strain>
    </source>
</reference>
<keyword evidence="2" id="KW-1185">Reference proteome</keyword>
<dbReference type="AlphaFoldDB" id="A0A6V8SMI1"/>
<accession>A0A6V8SMI1</accession>
<comment type="caution">
    <text evidence="1">The sequence shown here is derived from an EMBL/GenBank/DDBJ whole genome shotgun (WGS) entry which is preliminary data.</text>
</comment>
<sequence length="34" mass="3875">MLVARFNFMNGKFRKSNNLITINNSPISASFIVE</sequence>
<evidence type="ECO:0000313" key="2">
    <source>
        <dbReference type="Proteomes" id="UP000580568"/>
    </source>
</evidence>
<organism evidence="1 2">
    <name type="scientific">Clostridium fungisolvens</name>
    <dbReference type="NCBI Taxonomy" id="1604897"/>
    <lineage>
        <taxon>Bacteria</taxon>
        <taxon>Bacillati</taxon>
        <taxon>Bacillota</taxon>
        <taxon>Clostridia</taxon>
        <taxon>Eubacteriales</taxon>
        <taxon>Clostridiaceae</taxon>
        <taxon>Clostridium</taxon>
    </lineage>
</organism>
<dbReference type="Proteomes" id="UP000580568">
    <property type="component" value="Unassembled WGS sequence"/>
</dbReference>
<gene>
    <name evidence="1" type="ORF">bsdtw1_04166</name>
</gene>
<protein>
    <submittedName>
        <fullName evidence="1">Uncharacterized protein</fullName>
    </submittedName>
</protein>
<name>A0A6V8SMI1_9CLOT</name>
<evidence type="ECO:0000313" key="1">
    <source>
        <dbReference type="EMBL" id="GFP77976.1"/>
    </source>
</evidence>